<dbReference type="EMBL" id="GGEC01050801">
    <property type="protein sequence ID" value="MBX31285.1"/>
    <property type="molecule type" value="Transcribed_RNA"/>
</dbReference>
<sequence>MSPPHFIFALPLLSLCLSLSGFLHCKPSLLSSYLKGLSLPSTRPTNHFTYHCLLAFKS</sequence>
<reference evidence="2" key="1">
    <citation type="submission" date="2018-02" db="EMBL/GenBank/DDBJ databases">
        <title>Rhizophora mucronata_Transcriptome.</title>
        <authorList>
            <person name="Meera S.P."/>
            <person name="Sreeshan A."/>
            <person name="Augustine A."/>
        </authorList>
    </citation>
    <scope>NUCLEOTIDE SEQUENCE</scope>
    <source>
        <tissue evidence="2">Leaf</tissue>
    </source>
</reference>
<feature type="signal peptide" evidence="1">
    <location>
        <begin position="1"/>
        <end position="25"/>
    </location>
</feature>
<protein>
    <submittedName>
        <fullName evidence="2">Uncharacterized protein</fullName>
    </submittedName>
</protein>
<evidence type="ECO:0000256" key="1">
    <source>
        <dbReference type="SAM" id="SignalP"/>
    </source>
</evidence>
<organism evidence="2">
    <name type="scientific">Rhizophora mucronata</name>
    <name type="common">Asiatic mangrove</name>
    <dbReference type="NCBI Taxonomy" id="61149"/>
    <lineage>
        <taxon>Eukaryota</taxon>
        <taxon>Viridiplantae</taxon>
        <taxon>Streptophyta</taxon>
        <taxon>Embryophyta</taxon>
        <taxon>Tracheophyta</taxon>
        <taxon>Spermatophyta</taxon>
        <taxon>Magnoliopsida</taxon>
        <taxon>eudicotyledons</taxon>
        <taxon>Gunneridae</taxon>
        <taxon>Pentapetalae</taxon>
        <taxon>rosids</taxon>
        <taxon>fabids</taxon>
        <taxon>Malpighiales</taxon>
        <taxon>Rhizophoraceae</taxon>
        <taxon>Rhizophora</taxon>
    </lineage>
</organism>
<accession>A0A2P2MM44</accession>
<feature type="chain" id="PRO_5015193349" evidence="1">
    <location>
        <begin position="26"/>
        <end position="58"/>
    </location>
</feature>
<evidence type="ECO:0000313" key="2">
    <source>
        <dbReference type="EMBL" id="MBX31285.1"/>
    </source>
</evidence>
<name>A0A2P2MM44_RHIMU</name>
<dbReference type="AlphaFoldDB" id="A0A2P2MM44"/>
<keyword evidence="1" id="KW-0732">Signal</keyword>
<proteinExistence type="predicted"/>